<accession>A0A8J5S2V1</accession>
<dbReference type="OrthoDB" id="1929977at2759"/>
<dbReference type="AlphaFoldDB" id="A0A8J5S2V1"/>
<evidence type="ECO:0000313" key="4">
    <source>
        <dbReference type="Proteomes" id="UP000729402"/>
    </source>
</evidence>
<feature type="region of interest" description="Disordered" evidence="1">
    <location>
        <begin position="136"/>
        <end position="165"/>
    </location>
</feature>
<evidence type="ECO:0000259" key="2">
    <source>
        <dbReference type="Pfam" id="PF10440"/>
    </source>
</evidence>
<dbReference type="PANTHER" id="PTHR46450:SF11">
    <property type="entry name" value="HISTONE-LYSINE N-METHYLTRANSFERASE SUVR4"/>
    <property type="match status" value="1"/>
</dbReference>
<dbReference type="Pfam" id="PF10440">
    <property type="entry name" value="WIYLD"/>
    <property type="match status" value="1"/>
</dbReference>
<reference evidence="3" key="1">
    <citation type="journal article" date="2021" name="bioRxiv">
        <title>Whole Genome Assembly and Annotation of Northern Wild Rice, Zizania palustris L., Supports a Whole Genome Duplication in the Zizania Genus.</title>
        <authorList>
            <person name="Haas M."/>
            <person name="Kono T."/>
            <person name="Macchietto M."/>
            <person name="Millas R."/>
            <person name="McGilp L."/>
            <person name="Shao M."/>
            <person name="Duquette J."/>
            <person name="Hirsch C.N."/>
            <person name="Kimball J."/>
        </authorList>
    </citation>
    <scope>NUCLEOTIDE SEQUENCE</scope>
    <source>
        <tissue evidence="3">Fresh leaf tissue</tissue>
    </source>
</reference>
<protein>
    <recommendedName>
        <fullName evidence="2">WIYLD domain-containing protein</fullName>
    </recommendedName>
</protein>
<keyword evidence="4" id="KW-1185">Reference proteome</keyword>
<evidence type="ECO:0000313" key="3">
    <source>
        <dbReference type="EMBL" id="KAG8066866.1"/>
    </source>
</evidence>
<feature type="region of interest" description="Disordered" evidence="1">
    <location>
        <begin position="47"/>
        <end position="70"/>
    </location>
</feature>
<evidence type="ECO:0000256" key="1">
    <source>
        <dbReference type="SAM" id="MobiDB-lite"/>
    </source>
</evidence>
<dbReference type="PANTHER" id="PTHR46450">
    <property type="entry name" value="INACTIVE HISTONE-LYSINE N-METHYLTRANSFERASE SUVR1-RELATED"/>
    <property type="match status" value="1"/>
</dbReference>
<name>A0A8J5S2V1_ZIZPA</name>
<feature type="compositionally biased region" description="Polar residues" evidence="1">
    <location>
        <begin position="138"/>
        <end position="159"/>
    </location>
</feature>
<gene>
    <name evidence="3" type="ORF">GUJ93_ZPchr0004g40381</name>
</gene>
<feature type="compositionally biased region" description="Polar residues" evidence="1">
    <location>
        <begin position="191"/>
        <end position="203"/>
    </location>
</feature>
<organism evidence="3 4">
    <name type="scientific">Zizania palustris</name>
    <name type="common">Northern wild rice</name>
    <dbReference type="NCBI Taxonomy" id="103762"/>
    <lineage>
        <taxon>Eukaryota</taxon>
        <taxon>Viridiplantae</taxon>
        <taxon>Streptophyta</taxon>
        <taxon>Embryophyta</taxon>
        <taxon>Tracheophyta</taxon>
        <taxon>Spermatophyta</taxon>
        <taxon>Magnoliopsida</taxon>
        <taxon>Liliopsida</taxon>
        <taxon>Poales</taxon>
        <taxon>Poaceae</taxon>
        <taxon>BOP clade</taxon>
        <taxon>Oryzoideae</taxon>
        <taxon>Oryzeae</taxon>
        <taxon>Zizaniinae</taxon>
        <taxon>Zizania</taxon>
    </lineage>
</organism>
<feature type="domain" description="WIYLD" evidence="2">
    <location>
        <begin position="1"/>
        <end position="46"/>
    </location>
</feature>
<sequence length="236" mass="25726">MKQLGFSKKESTPVLRSLYKLFRGNWEPIEDECYRALADAILDRRQESATPADDGDQDQELRGCMPDDDHRQPLTSLVVCGGSCDTDNETDEPLTNRPRFNSTNLATHQTVTSLGTKSPPSVADGQDATVAISAHGASPQSTHLQTRASTPLRQASSVTAHKRPRQMMDEDFQHAAFLREPKPDPDIDALQDSTVTSHCSNPQLGLVDHPPNANSSRVALPLALPLPDQNVPQISG</sequence>
<reference evidence="3" key="2">
    <citation type="submission" date="2021-02" db="EMBL/GenBank/DDBJ databases">
        <authorList>
            <person name="Kimball J.A."/>
            <person name="Haas M.W."/>
            <person name="Macchietto M."/>
            <person name="Kono T."/>
            <person name="Duquette J."/>
            <person name="Shao M."/>
        </authorList>
    </citation>
    <scope>NUCLEOTIDE SEQUENCE</scope>
    <source>
        <tissue evidence="3">Fresh leaf tissue</tissue>
    </source>
</reference>
<dbReference type="EMBL" id="JAAALK010000285">
    <property type="protein sequence ID" value="KAG8066866.1"/>
    <property type="molecule type" value="Genomic_DNA"/>
</dbReference>
<feature type="compositionally biased region" description="Basic and acidic residues" evidence="1">
    <location>
        <begin position="59"/>
        <end position="70"/>
    </location>
</feature>
<dbReference type="InterPro" id="IPR018848">
    <property type="entry name" value="WIYLD_domain"/>
</dbReference>
<proteinExistence type="predicted"/>
<dbReference type="Proteomes" id="UP000729402">
    <property type="component" value="Unassembled WGS sequence"/>
</dbReference>
<comment type="caution">
    <text evidence="3">The sequence shown here is derived from an EMBL/GenBank/DDBJ whole genome shotgun (WGS) entry which is preliminary data.</text>
</comment>
<feature type="region of interest" description="Disordered" evidence="1">
    <location>
        <begin position="179"/>
        <end position="214"/>
    </location>
</feature>